<evidence type="ECO:0000313" key="1">
    <source>
        <dbReference type="EMBL" id="PJE58462.1"/>
    </source>
</evidence>
<accession>A0A2M8KEW7</accession>
<proteinExistence type="predicted"/>
<evidence type="ECO:0000313" key="2">
    <source>
        <dbReference type="Proteomes" id="UP000231450"/>
    </source>
</evidence>
<comment type="caution">
    <text evidence="1">The sequence shown here is derived from an EMBL/GenBank/DDBJ whole genome shotgun (WGS) entry which is preliminary data.</text>
</comment>
<dbReference type="Proteomes" id="UP000231450">
    <property type="component" value="Unassembled WGS sequence"/>
</dbReference>
<dbReference type="EMBL" id="PFDW01000012">
    <property type="protein sequence ID" value="PJE58462.1"/>
    <property type="molecule type" value="Genomic_DNA"/>
</dbReference>
<gene>
    <name evidence="1" type="ORF">COU81_00590</name>
</gene>
<name>A0A2M8KEW7_9BACT</name>
<reference evidence="2" key="1">
    <citation type="submission" date="2017-09" db="EMBL/GenBank/DDBJ databases">
        <title>Depth-based differentiation of microbial function through sediment-hosted aquifers and enrichment of novel symbionts in the deep terrestrial subsurface.</title>
        <authorList>
            <person name="Probst A.J."/>
            <person name="Ladd B."/>
            <person name="Jarett J.K."/>
            <person name="Geller-Mcgrath D.E."/>
            <person name="Sieber C.M.K."/>
            <person name="Emerson J.B."/>
            <person name="Anantharaman K."/>
            <person name="Thomas B.C."/>
            <person name="Malmstrom R."/>
            <person name="Stieglmeier M."/>
            <person name="Klingl A."/>
            <person name="Woyke T."/>
            <person name="Ryan C.M."/>
            <person name="Banfield J.F."/>
        </authorList>
    </citation>
    <scope>NUCLEOTIDE SEQUENCE [LARGE SCALE GENOMIC DNA]</scope>
</reference>
<sequence>MEEINYGILMRKAKQDGDINQQEKLCREILARSEATCRDFAIIIVNGVGKQKSEAWERFKAGNINRWWDLYFIISRRQGKLEDTACELLFESPATAWHFCHIIVCADKKWHKRAWREATLRGMDIYDLFYLVGFADFKIASLAWREILSMELDFIDLRQAFCFADSSQLKREIAEYLLKHYAKDWVTLGYISSYHPDETARDEAKSRQDKLRISKN</sequence>
<organism evidence="1 2">
    <name type="scientific">Candidatus Portnoybacteria bacterium CG10_big_fil_rev_8_21_14_0_10_36_7</name>
    <dbReference type="NCBI Taxonomy" id="1974812"/>
    <lineage>
        <taxon>Bacteria</taxon>
        <taxon>Candidatus Portnoyibacteriota</taxon>
    </lineage>
</organism>
<dbReference type="AlphaFoldDB" id="A0A2M8KEW7"/>
<protein>
    <submittedName>
        <fullName evidence="1">Uncharacterized protein</fullName>
    </submittedName>
</protein>